<evidence type="ECO:0000313" key="2">
    <source>
        <dbReference type="Proteomes" id="UP000000812"/>
    </source>
</evidence>
<evidence type="ECO:0000313" key="1">
    <source>
        <dbReference type="EMBL" id="AAF85454.1"/>
    </source>
</evidence>
<reference evidence="1 2" key="1">
    <citation type="journal article" date="2000" name="Nature">
        <title>The genome sequence of the plant pathogen Xylella fastidiosa.</title>
        <authorList>
            <person name="Simpson A.J."/>
            <person name="Reinach F.C."/>
            <person name="Arruda P."/>
            <person name="Abreu F.A."/>
            <person name="Acencio M."/>
            <person name="Alvarenga R."/>
            <person name="Alves L.M."/>
            <person name="Araya J.E."/>
            <person name="Baia G.S."/>
            <person name="Baptista C.S."/>
            <person name="Barros M.H."/>
            <person name="Bonaccorsi E.D."/>
            <person name="Bordin S."/>
            <person name="Bove J.M."/>
            <person name="Briones M.R."/>
            <person name="Bueno M.R."/>
            <person name="Camargo A.A."/>
            <person name="Camargo L.E."/>
            <person name="Carraro D.M."/>
            <person name="Carrer H."/>
            <person name="Colauto N.B."/>
            <person name="Colombo C."/>
            <person name="Costa F.F."/>
            <person name="Costa M.C."/>
            <person name="Costa-Neto C.M."/>
            <person name="Coutinho L.L."/>
            <person name="Cristofani M."/>
            <person name="Dias-Neto E."/>
            <person name="Docena C."/>
            <person name="El-Dorry H."/>
            <person name="Facincani A.P."/>
            <person name="Ferreira A.J."/>
            <person name="Ferreira V.C."/>
            <person name="Ferro J.A."/>
            <person name="Fraga J.S."/>
            <person name="Franca S.C."/>
            <person name="Franco M.C."/>
            <person name="Frohme M."/>
            <person name="Furlan L.R."/>
            <person name="Garnier M."/>
            <person name="Goldman G.H."/>
            <person name="Goldman M.H."/>
            <person name="Gomes S.L."/>
            <person name="Gruber A."/>
            <person name="Ho P.L."/>
            <person name="Hoheisel J.D."/>
            <person name="Junqueira M.L."/>
            <person name="Kemper E.L."/>
            <person name="Kitajima J.P."/>
            <person name="Krieger J.E."/>
            <person name="Kuramae E.E."/>
            <person name="Laigret F."/>
            <person name="Lambais M.R."/>
            <person name="Leite L.C."/>
            <person name="Lemos E.G."/>
            <person name="Lemos M.V."/>
            <person name="Lopes S.A."/>
            <person name="Lopes C.R."/>
            <person name="Machado J.A."/>
            <person name="Machado M.A."/>
            <person name="Madeira A.M."/>
            <person name="Madeira H.M."/>
            <person name="Marino C.L."/>
            <person name="Marques M.V."/>
            <person name="Martins E.A."/>
            <person name="Martins E.M."/>
            <person name="Matsukuma A.Y."/>
            <person name="Menck C.F."/>
            <person name="Miracca E.C."/>
            <person name="Miyaki C.Y."/>
            <person name="Monteriro-Vitorello C.B."/>
            <person name="Moon D.H."/>
            <person name="Nagai M.A."/>
            <person name="Nascimento A.L."/>
            <person name="Netto L.E."/>
            <person name="Nhani A.Jr."/>
            <person name="Nobrega F.G."/>
            <person name="Nunes L.R."/>
            <person name="Oliveira M.A."/>
            <person name="de Oliveira M.C."/>
            <person name="de Oliveira R.C."/>
            <person name="Palmieri D.A."/>
            <person name="Paris A."/>
            <person name="Peixoto B.R."/>
            <person name="Pereira G.A."/>
            <person name="Pereira H.A.Jr."/>
            <person name="Pesquero J.B."/>
            <person name="Quaggio R.B."/>
            <person name="Roberto P.G."/>
            <person name="Rodrigues V."/>
            <person name="de M Rosa A.J."/>
            <person name="de Rosa V.E.Jr."/>
            <person name="de Sa R.G."/>
            <person name="Santelli R.V."/>
            <person name="Sawasaki H.E."/>
            <person name="da Silva A.C."/>
            <person name="da Silva A.M."/>
            <person name="da Silva F.R."/>
            <person name="da Silva W.A.Jr."/>
            <person name="da Silveira J.F."/>
            <person name="Silvestri M.L."/>
            <person name="Siqueira W.J."/>
            <person name="de Souza A.A."/>
            <person name="de Souza A.P."/>
            <person name="Terenzi M.F."/>
            <person name="Truffi D."/>
            <person name="Tsai S.M."/>
            <person name="Tsuhako M.H."/>
            <person name="Vallada H."/>
            <person name="Van Sluys M.A."/>
            <person name="Verjovski-Almeida S."/>
            <person name="Vettore A.L."/>
            <person name="Zago M.A."/>
            <person name="Zatz M."/>
            <person name="Meidanis J."/>
            <person name="Setubal J.C."/>
        </authorList>
    </citation>
    <scope>NUCLEOTIDE SEQUENCE [LARGE SCALE GENOMIC DNA]</scope>
    <source>
        <strain evidence="1 2">9a5c</strain>
    </source>
</reference>
<dbReference type="PATRIC" id="fig|160492.11.peg.2816"/>
<dbReference type="HOGENOM" id="CLU_183884_0_0_6"/>
<dbReference type="Proteomes" id="UP000000812">
    <property type="component" value="Chromosome"/>
</dbReference>
<organism evidence="1 2">
    <name type="scientific">Xylella fastidiosa (strain 9a5c)</name>
    <dbReference type="NCBI Taxonomy" id="160492"/>
    <lineage>
        <taxon>Bacteria</taxon>
        <taxon>Pseudomonadati</taxon>
        <taxon>Pseudomonadota</taxon>
        <taxon>Gammaproteobacteria</taxon>
        <taxon>Lysobacterales</taxon>
        <taxon>Lysobacteraceae</taxon>
        <taxon>Xylella</taxon>
    </lineage>
</organism>
<dbReference type="AlphaFoldDB" id="Q9PA63"/>
<protein>
    <submittedName>
        <fullName evidence="1">Uncharacterized protein</fullName>
    </submittedName>
</protein>
<dbReference type="KEGG" id="xfa:XF_2657"/>
<dbReference type="STRING" id="160492.XF_2657"/>
<sequence length="103" mass="11396">MRKNSHPSCPCNIVRVTALTATAHTLTMSATTLRIIEHPHCHSLRVTPHGTVTTRLRNHDVPITKNTAILCHSNPLLDVKLPGNVICTNATQVWDSNHTIKHI</sequence>
<gene>
    <name evidence="1" type="ordered locus">XF_2657</name>
</gene>
<dbReference type="PIR" id="A82530">
    <property type="entry name" value="A82530"/>
</dbReference>
<proteinExistence type="predicted"/>
<dbReference type="EMBL" id="AE003849">
    <property type="protein sequence ID" value="AAF85454.1"/>
    <property type="molecule type" value="Genomic_DNA"/>
</dbReference>
<accession>Q9PA63</accession>
<name>Q9PA63_XYLFA</name>